<evidence type="ECO:0000256" key="1">
    <source>
        <dbReference type="SAM" id="Coils"/>
    </source>
</evidence>
<name>A0A645HWF7_9ZZZZ</name>
<protein>
    <submittedName>
        <fullName evidence="2">Uncharacterized protein</fullName>
    </submittedName>
</protein>
<dbReference type="AlphaFoldDB" id="A0A645HWF7"/>
<dbReference type="EMBL" id="VSSQ01096976">
    <property type="protein sequence ID" value="MPN40514.1"/>
    <property type="molecule type" value="Genomic_DNA"/>
</dbReference>
<accession>A0A645HWF7</accession>
<sequence length="126" mass="13462">MSELSQAASDARKALKDGLKEAGFTLGSVLGWQEWKQYQNTESNLHSIADAIAALEDTDANKALLSDLLKAYQNALTAEAAATEENKEALAETTNAAHEALFEALFLAGLLPMEEPAPDTETALPE</sequence>
<reference evidence="2" key="1">
    <citation type="submission" date="2019-08" db="EMBL/GenBank/DDBJ databases">
        <authorList>
            <person name="Kucharzyk K."/>
            <person name="Murdoch R.W."/>
            <person name="Higgins S."/>
            <person name="Loffler F."/>
        </authorList>
    </citation>
    <scope>NUCLEOTIDE SEQUENCE</scope>
</reference>
<comment type="caution">
    <text evidence="2">The sequence shown here is derived from an EMBL/GenBank/DDBJ whole genome shotgun (WGS) entry which is preliminary data.</text>
</comment>
<proteinExistence type="predicted"/>
<evidence type="ECO:0000313" key="2">
    <source>
        <dbReference type="EMBL" id="MPN40514.1"/>
    </source>
</evidence>
<keyword evidence="1" id="KW-0175">Coiled coil</keyword>
<gene>
    <name evidence="2" type="ORF">SDC9_188052</name>
</gene>
<organism evidence="2">
    <name type="scientific">bioreactor metagenome</name>
    <dbReference type="NCBI Taxonomy" id="1076179"/>
    <lineage>
        <taxon>unclassified sequences</taxon>
        <taxon>metagenomes</taxon>
        <taxon>ecological metagenomes</taxon>
    </lineage>
</organism>
<feature type="coiled-coil region" evidence="1">
    <location>
        <begin position="38"/>
        <end position="93"/>
    </location>
</feature>